<organism evidence="1">
    <name type="scientific">Nematocida ausubeli (strain ATCC PRA-371 / ERTm2)</name>
    <name type="common">Nematode killer fungus</name>
    <dbReference type="NCBI Taxonomy" id="1913371"/>
    <lineage>
        <taxon>Eukaryota</taxon>
        <taxon>Fungi</taxon>
        <taxon>Fungi incertae sedis</taxon>
        <taxon>Microsporidia</taxon>
        <taxon>Nematocida</taxon>
    </lineage>
</organism>
<protein>
    <submittedName>
        <fullName evidence="1">Uncharacterized protein</fullName>
    </submittedName>
</protein>
<proteinExistence type="predicted"/>
<dbReference type="EMBL" id="JH604636">
    <property type="protein sequence ID" value="EHY65224.1"/>
    <property type="molecule type" value="Genomic_DNA"/>
</dbReference>
<accession>H8ZDJ9</accession>
<dbReference type="AlphaFoldDB" id="H8ZDJ9"/>
<evidence type="ECO:0000313" key="1">
    <source>
        <dbReference type="EMBL" id="EHY65224.1"/>
    </source>
</evidence>
<dbReference type="HOGENOM" id="CLU_3125458_0_0_1"/>
<name>H8ZDJ9_NEMA1</name>
<dbReference type="Proteomes" id="UP000005622">
    <property type="component" value="Unassembled WGS sequence"/>
</dbReference>
<reference evidence="1" key="1">
    <citation type="submission" date="2011-03" db="EMBL/GenBank/DDBJ databases">
        <title>The Genome Sequence of Nematocida sp1 strain ERTm2.</title>
        <authorList>
            <consortium name="The Broad Institute Genome Sequencing Platform"/>
            <consortium name="The Broad Institute Genome Sequencing Center for Infectious Disease"/>
            <person name="Cuomo C."/>
            <person name="Troemel E."/>
            <person name="Young S.K."/>
            <person name="Zeng Q."/>
            <person name="Gargeya S."/>
            <person name="Fitzgerald M."/>
            <person name="Haas B."/>
            <person name="Abouelleil A."/>
            <person name="Alvarado L."/>
            <person name="Arachchi H.M."/>
            <person name="Berlin A."/>
            <person name="Brown A."/>
            <person name="Chapman S.B."/>
            <person name="Chen Z."/>
            <person name="Dunbar C."/>
            <person name="Freedman E."/>
            <person name="Gearin G."/>
            <person name="Gellesch M."/>
            <person name="Goldberg J."/>
            <person name="Griggs A."/>
            <person name="Gujja S."/>
            <person name="Heilman E.R."/>
            <person name="Heiman D."/>
            <person name="Howarth C."/>
            <person name="Larson L."/>
            <person name="Lui A."/>
            <person name="MacDonald P.J.P."/>
            <person name="Mehta T."/>
            <person name="Montmayeur A."/>
            <person name="Murphy C."/>
            <person name="Neiman D."/>
            <person name="Pearson M."/>
            <person name="Priest M."/>
            <person name="Roberts A."/>
            <person name="Saif S."/>
            <person name="Shea T."/>
            <person name="Shenoy N."/>
            <person name="Sisk P."/>
            <person name="Stolte C."/>
            <person name="Sykes S."/>
            <person name="White J."/>
            <person name="Yandava C."/>
            <person name="Wortman J."/>
            <person name="Nusbaum C."/>
            <person name="Birren B."/>
        </authorList>
    </citation>
    <scope>NUCLEOTIDE SEQUENCE</scope>
    <source>
        <strain evidence="1">ERTm2</strain>
    </source>
</reference>
<sequence length="50" mass="5811">MLESAKAVVEANANIYTEKEKEEMLFSESFITMTTKEEKAFMHLILQLKN</sequence>
<gene>
    <name evidence="1" type="ORF">NERG_01670</name>
</gene>